<reference evidence="3" key="1">
    <citation type="submission" date="2020-03" db="EMBL/GenBank/DDBJ databases">
        <authorList>
            <person name="Weist P."/>
        </authorList>
    </citation>
    <scope>NUCLEOTIDE SEQUENCE</scope>
</reference>
<dbReference type="EMBL" id="CADEAL010004461">
    <property type="protein sequence ID" value="CAB1460114.1"/>
    <property type="molecule type" value="Genomic_DNA"/>
</dbReference>
<feature type="region of interest" description="Disordered" evidence="1">
    <location>
        <begin position="87"/>
        <end position="159"/>
    </location>
</feature>
<dbReference type="AlphaFoldDB" id="A0A9N7VZF5"/>
<comment type="caution">
    <text evidence="3">The sequence shown here is derived from an EMBL/GenBank/DDBJ whole genome shotgun (WGS) entry which is preliminary data.</text>
</comment>
<evidence type="ECO:0000256" key="1">
    <source>
        <dbReference type="SAM" id="MobiDB-lite"/>
    </source>
</evidence>
<proteinExistence type="predicted"/>
<keyword evidence="4" id="KW-1185">Reference proteome</keyword>
<sequence length="159" mass="18093">MSRTFSFWILTSAPVNILWIVYQAAARRNSAETAFPPSQQGYHKKSNALSVAHRRGSRTTGPSECRFLRRPLPLRASSCFVSFGPRAASLRQQPPDRQHVEETNTNSYLQSKADKQLDTSFKELHVRTPEESRAEQRRTISSGYTHILERRQKTGSSDT</sequence>
<feature type="compositionally biased region" description="Basic residues" evidence="1">
    <location>
        <begin position="42"/>
        <end position="57"/>
    </location>
</feature>
<name>A0A9N7VZF5_PLEPL</name>
<evidence type="ECO:0000256" key="2">
    <source>
        <dbReference type="SAM" id="SignalP"/>
    </source>
</evidence>
<feature type="chain" id="PRO_5040290114" evidence="2">
    <location>
        <begin position="27"/>
        <end position="159"/>
    </location>
</feature>
<feature type="compositionally biased region" description="Basic and acidic residues" evidence="1">
    <location>
        <begin position="112"/>
        <end position="138"/>
    </location>
</feature>
<feature type="signal peptide" evidence="2">
    <location>
        <begin position="1"/>
        <end position="26"/>
    </location>
</feature>
<accession>A0A9N7VZF5</accession>
<dbReference type="Proteomes" id="UP001153269">
    <property type="component" value="Unassembled WGS sequence"/>
</dbReference>
<gene>
    <name evidence="3" type="ORF">PLEPLA_LOCUS47951</name>
</gene>
<feature type="region of interest" description="Disordered" evidence="1">
    <location>
        <begin position="32"/>
        <end position="64"/>
    </location>
</feature>
<organism evidence="3 4">
    <name type="scientific">Pleuronectes platessa</name>
    <name type="common">European plaice</name>
    <dbReference type="NCBI Taxonomy" id="8262"/>
    <lineage>
        <taxon>Eukaryota</taxon>
        <taxon>Metazoa</taxon>
        <taxon>Chordata</taxon>
        <taxon>Craniata</taxon>
        <taxon>Vertebrata</taxon>
        <taxon>Euteleostomi</taxon>
        <taxon>Actinopterygii</taxon>
        <taxon>Neopterygii</taxon>
        <taxon>Teleostei</taxon>
        <taxon>Neoteleostei</taxon>
        <taxon>Acanthomorphata</taxon>
        <taxon>Carangaria</taxon>
        <taxon>Pleuronectiformes</taxon>
        <taxon>Pleuronectoidei</taxon>
        <taxon>Pleuronectidae</taxon>
        <taxon>Pleuronectes</taxon>
    </lineage>
</organism>
<evidence type="ECO:0000313" key="3">
    <source>
        <dbReference type="EMBL" id="CAB1460114.1"/>
    </source>
</evidence>
<evidence type="ECO:0000313" key="4">
    <source>
        <dbReference type="Proteomes" id="UP001153269"/>
    </source>
</evidence>
<protein>
    <submittedName>
        <fullName evidence="3">Uncharacterized protein</fullName>
    </submittedName>
</protein>
<keyword evidence="2" id="KW-0732">Signal</keyword>